<gene>
    <name evidence="1" type="ORF">chiPu_0006743</name>
</gene>
<dbReference type="PANTHER" id="PTHR12507">
    <property type="entry name" value="REDUCED GROWTH PHENOTYPE 1 RGP1, YEAST -RELATED"/>
    <property type="match status" value="1"/>
</dbReference>
<accession>A0A401SD89</accession>
<evidence type="ECO:0008006" key="3">
    <source>
        <dbReference type="Google" id="ProtNLM"/>
    </source>
</evidence>
<dbReference type="OrthoDB" id="1918at2759"/>
<name>A0A401SD89_CHIPU</name>
<dbReference type="InterPro" id="IPR014848">
    <property type="entry name" value="Rgp1"/>
</dbReference>
<organism evidence="1 2">
    <name type="scientific">Chiloscyllium punctatum</name>
    <name type="common">Brownbanded bambooshark</name>
    <name type="synonym">Hemiscyllium punctatum</name>
    <dbReference type="NCBI Taxonomy" id="137246"/>
    <lineage>
        <taxon>Eukaryota</taxon>
        <taxon>Metazoa</taxon>
        <taxon>Chordata</taxon>
        <taxon>Craniata</taxon>
        <taxon>Vertebrata</taxon>
        <taxon>Chondrichthyes</taxon>
        <taxon>Elasmobranchii</taxon>
        <taxon>Galeomorphii</taxon>
        <taxon>Galeoidea</taxon>
        <taxon>Orectolobiformes</taxon>
        <taxon>Hemiscylliidae</taxon>
        <taxon>Chiloscyllium</taxon>
    </lineage>
</organism>
<dbReference type="EMBL" id="BEZZ01000199">
    <property type="protein sequence ID" value="GCC28314.1"/>
    <property type="molecule type" value="Genomic_DNA"/>
</dbReference>
<protein>
    <recommendedName>
        <fullName evidence="3">Arrestin C-terminal-like domain-containing protein</fullName>
    </recommendedName>
</protein>
<evidence type="ECO:0000313" key="1">
    <source>
        <dbReference type="EMBL" id="GCC28314.1"/>
    </source>
</evidence>
<reference evidence="1 2" key="1">
    <citation type="journal article" date="2018" name="Nat. Ecol. Evol.">
        <title>Shark genomes provide insights into elasmobranch evolution and the origin of vertebrates.</title>
        <authorList>
            <person name="Hara Y"/>
            <person name="Yamaguchi K"/>
            <person name="Onimaru K"/>
            <person name="Kadota M"/>
            <person name="Koyanagi M"/>
            <person name="Keeley SD"/>
            <person name="Tatsumi K"/>
            <person name="Tanaka K"/>
            <person name="Motone F"/>
            <person name="Kageyama Y"/>
            <person name="Nozu R"/>
            <person name="Adachi N"/>
            <person name="Nishimura O"/>
            <person name="Nakagawa R"/>
            <person name="Tanegashima C"/>
            <person name="Kiyatake I"/>
            <person name="Matsumoto R"/>
            <person name="Murakumo K"/>
            <person name="Nishida K"/>
            <person name="Terakita A"/>
            <person name="Kuratani S"/>
            <person name="Sato K"/>
            <person name="Hyodo S Kuraku.S."/>
        </authorList>
    </citation>
    <scope>NUCLEOTIDE SEQUENCE [LARGE SCALE GENOMIC DNA]</scope>
</reference>
<sequence>MIEVVAKLLRGPVFLTGEVMECVITFTNPMTARSTSASSEMLAWASAQIHCQFHTSESRVALPPSEDTKHDVQAENETVFVPNRGERGKCILATPPKILFCDLQLDPGESKSYSYCEPVPLDGPPSFRGQSVKYVYKLTVGCQRVNSAIKLLRVPFRVFVVYGLEDYQFPPDEAVAPTNPFLDEDENIKKDTRLVDLATEMLMTSTSRRSLHLYNITNMRGKVGKFCIFKTIYKIGEDVVGTFDFSEGDIPCLQFSVSLQTEEHVQEEYQRKPGQPVSLSTHARHQESCLHTAKTHFSLPIPLSATPSFITTVVSLKWRLHFEFVTARDPVEPPTVLENQSEIITWTGAGKIDVDTFSWDLPIKVLPTNPVLASYVSQFASSNSITI</sequence>
<dbReference type="Pfam" id="PF08737">
    <property type="entry name" value="Rgp1"/>
    <property type="match status" value="2"/>
</dbReference>
<dbReference type="STRING" id="137246.A0A401SD89"/>
<dbReference type="Proteomes" id="UP000287033">
    <property type="component" value="Unassembled WGS sequence"/>
</dbReference>
<comment type="caution">
    <text evidence="1">The sequence shown here is derived from an EMBL/GenBank/DDBJ whole genome shotgun (WGS) entry which is preliminary data.</text>
</comment>
<dbReference type="OMA" id="CQVRCVQ"/>
<keyword evidence="2" id="KW-1185">Reference proteome</keyword>
<proteinExistence type="predicted"/>
<dbReference type="AlphaFoldDB" id="A0A401SD89"/>
<evidence type="ECO:0000313" key="2">
    <source>
        <dbReference type="Proteomes" id="UP000287033"/>
    </source>
</evidence>